<proteinExistence type="predicted"/>
<dbReference type="Gene3D" id="3.30.565.10">
    <property type="entry name" value="Histidine kinase-like ATPase, C-terminal domain"/>
    <property type="match status" value="1"/>
</dbReference>
<sequence length="604" mass="68650">MIFKKGKLRNAKLRTKLMITYIILTVIPVAFLGYISYAQYTKSIEKQVGEYIPKLLDQATQNIDNQLNDVKQLPDFLYNSPQIIEILRKDSFQSKSNLLKDKFLIESFLSRSYINGGNSSVLGIFIHSKNRLYSSTKVSYSGLGLDSSSLPYGQNLDLKGQTKILLPYQTDLKFKGNPPFILFMRQLRDYENRENLGTVLIAIDLSVFEHTLRNLEQEKDAKIWITDQRGRIVYHTNPAFIGSLDEKVKDYPQINGSFRTTNLDDNYLISTETFQSTSFRIFHSIALNDLTKETNAVRNGTLIAFIIVVVISIGISIFLAWNVSHPLKKLTNLMNKVEKGDFDVDLPVNSMDEVGTLSKSFNSMIQEIDQLIKKNYQIELRQKDAELYALQSQINPHFMYNTLETIGYAIEDEEKDTVIKMVTILGRMLRYSLNNKDRLVPIASEVKHAKDYLTVQKFRFEDRINFSIDEAIDSDAFYSPKFIIQPVIENSIKYGLEEQVYCTITINIYKADDDQLFIKIKDNGPGIEASVLKTLKESLNNDAMAGRDSGFGLINVHARIAMIFGELYGITIGSEVDKGTEVIIKLPVVRGHEVSKISGGEESA</sequence>
<feature type="domain" description="Histidine kinase" evidence="15">
    <location>
        <begin position="483"/>
        <end position="590"/>
    </location>
</feature>
<dbReference type="PROSITE" id="PS50109">
    <property type="entry name" value="HIS_KIN"/>
    <property type="match status" value="1"/>
</dbReference>
<keyword evidence="8" id="KW-0547">Nucleotide-binding</keyword>
<dbReference type="PRINTS" id="PR00344">
    <property type="entry name" value="BCTRLSENSOR"/>
</dbReference>
<feature type="transmembrane region" description="Helical" evidence="14">
    <location>
        <begin position="302"/>
        <end position="321"/>
    </location>
</feature>
<organism evidence="17 18">
    <name type="scientific">Aquibacillus salsiterrae</name>
    <dbReference type="NCBI Taxonomy" id="2950439"/>
    <lineage>
        <taxon>Bacteria</taxon>
        <taxon>Bacillati</taxon>
        <taxon>Bacillota</taxon>
        <taxon>Bacilli</taxon>
        <taxon>Bacillales</taxon>
        <taxon>Bacillaceae</taxon>
        <taxon>Aquibacillus</taxon>
    </lineage>
</organism>
<keyword evidence="12" id="KW-0902">Two-component regulatory system</keyword>
<evidence type="ECO:0000256" key="14">
    <source>
        <dbReference type="SAM" id="Phobius"/>
    </source>
</evidence>
<evidence type="ECO:0000256" key="5">
    <source>
        <dbReference type="ARBA" id="ARBA00022553"/>
    </source>
</evidence>
<evidence type="ECO:0000256" key="13">
    <source>
        <dbReference type="ARBA" id="ARBA00023136"/>
    </source>
</evidence>
<dbReference type="InterPro" id="IPR010559">
    <property type="entry name" value="Sig_transdc_His_kin_internal"/>
</dbReference>
<dbReference type="InterPro" id="IPR050640">
    <property type="entry name" value="Bact_2-comp_sensor_kinase"/>
</dbReference>
<keyword evidence="7 14" id="KW-0812">Transmembrane</keyword>
<dbReference type="PANTHER" id="PTHR34220:SF7">
    <property type="entry name" value="SENSOR HISTIDINE KINASE YPDA"/>
    <property type="match status" value="1"/>
</dbReference>
<name>A0A9X4AGI4_9BACI</name>
<evidence type="ECO:0000256" key="12">
    <source>
        <dbReference type="ARBA" id="ARBA00023012"/>
    </source>
</evidence>
<keyword evidence="6" id="KW-0808">Transferase</keyword>
<dbReference type="SMART" id="SM00304">
    <property type="entry name" value="HAMP"/>
    <property type="match status" value="1"/>
</dbReference>
<dbReference type="PROSITE" id="PS50885">
    <property type="entry name" value="HAMP"/>
    <property type="match status" value="1"/>
</dbReference>
<dbReference type="SUPFAM" id="SSF158472">
    <property type="entry name" value="HAMP domain-like"/>
    <property type="match status" value="1"/>
</dbReference>
<evidence type="ECO:0000256" key="6">
    <source>
        <dbReference type="ARBA" id="ARBA00022679"/>
    </source>
</evidence>
<keyword evidence="5" id="KW-0597">Phosphoprotein</keyword>
<evidence type="ECO:0000256" key="8">
    <source>
        <dbReference type="ARBA" id="ARBA00022741"/>
    </source>
</evidence>
<dbReference type="CDD" id="cd06225">
    <property type="entry name" value="HAMP"/>
    <property type="match status" value="1"/>
</dbReference>
<dbReference type="Pfam" id="PF06580">
    <property type="entry name" value="His_kinase"/>
    <property type="match status" value="1"/>
</dbReference>
<dbReference type="Proteomes" id="UP001145069">
    <property type="component" value="Unassembled WGS sequence"/>
</dbReference>
<accession>A0A9X4AGI4</accession>
<evidence type="ECO:0000256" key="9">
    <source>
        <dbReference type="ARBA" id="ARBA00022777"/>
    </source>
</evidence>
<evidence type="ECO:0000256" key="10">
    <source>
        <dbReference type="ARBA" id="ARBA00022840"/>
    </source>
</evidence>
<keyword evidence="4" id="KW-1003">Cell membrane</keyword>
<dbReference type="InterPro" id="IPR036890">
    <property type="entry name" value="HATPase_C_sf"/>
</dbReference>
<keyword evidence="11 14" id="KW-1133">Transmembrane helix</keyword>
<dbReference type="InterPro" id="IPR004358">
    <property type="entry name" value="Sig_transdc_His_kin-like_C"/>
</dbReference>
<dbReference type="Pfam" id="PF00672">
    <property type="entry name" value="HAMP"/>
    <property type="match status" value="1"/>
</dbReference>
<keyword evidence="18" id="KW-1185">Reference proteome</keyword>
<keyword evidence="9 17" id="KW-0418">Kinase</keyword>
<feature type="transmembrane region" description="Helical" evidence="14">
    <location>
        <begin position="21"/>
        <end position="40"/>
    </location>
</feature>
<gene>
    <name evidence="17" type="ORF">NC799_17985</name>
</gene>
<evidence type="ECO:0000313" key="18">
    <source>
        <dbReference type="Proteomes" id="UP001145069"/>
    </source>
</evidence>
<evidence type="ECO:0000256" key="4">
    <source>
        <dbReference type="ARBA" id="ARBA00022475"/>
    </source>
</evidence>
<evidence type="ECO:0000256" key="3">
    <source>
        <dbReference type="ARBA" id="ARBA00012438"/>
    </source>
</evidence>
<keyword evidence="13 14" id="KW-0472">Membrane</keyword>
<dbReference type="EC" id="2.7.13.3" evidence="3"/>
<comment type="subcellular location">
    <subcellularLocation>
        <location evidence="2">Cell membrane</location>
        <topology evidence="2">Multi-pass membrane protein</topology>
    </subcellularLocation>
</comment>
<evidence type="ECO:0000256" key="2">
    <source>
        <dbReference type="ARBA" id="ARBA00004651"/>
    </source>
</evidence>
<dbReference type="Pfam" id="PF02743">
    <property type="entry name" value="dCache_1"/>
    <property type="match status" value="1"/>
</dbReference>
<evidence type="ECO:0000256" key="7">
    <source>
        <dbReference type="ARBA" id="ARBA00022692"/>
    </source>
</evidence>
<dbReference type="Pfam" id="PF02518">
    <property type="entry name" value="HATPase_c"/>
    <property type="match status" value="1"/>
</dbReference>
<dbReference type="RefSeq" id="WP_272447816.1">
    <property type="nucleotide sequence ID" value="NZ_JAMQKC010000046.1"/>
</dbReference>
<dbReference type="Gene3D" id="6.10.340.10">
    <property type="match status" value="1"/>
</dbReference>
<dbReference type="EMBL" id="JAMQKC010000046">
    <property type="protein sequence ID" value="MDC3418719.1"/>
    <property type="molecule type" value="Genomic_DNA"/>
</dbReference>
<dbReference type="InterPro" id="IPR033479">
    <property type="entry name" value="dCache_1"/>
</dbReference>
<dbReference type="GO" id="GO:0005524">
    <property type="term" value="F:ATP binding"/>
    <property type="evidence" value="ECO:0007669"/>
    <property type="project" value="UniProtKB-KW"/>
</dbReference>
<dbReference type="GO" id="GO:0005886">
    <property type="term" value="C:plasma membrane"/>
    <property type="evidence" value="ECO:0007669"/>
    <property type="project" value="UniProtKB-SubCell"/>
</dbReference>
<evidence type="ECO:0000259" key="15">
    <source>
        <dbReference type="PROSITE" id="PS50109"/>
    </source>
</evidence>
<dbReference type="InterPro" id="IPR005467">
    <property type="entry name" value="His_kinase_dom"/>
</dbReference>
<evidence type="ECO:0000256" key="1">
    <source>
        <dbReference type="ARBA" id="ARBA00000085"/>
    </source>
</evidence>
<dbReference type="InterPro" id="IPR003660">
    <property type="entry name" value="HAMP_dom"/>
</dbReference>
<dbReference type="SMART" id="SM00387">
    <property type="entry name" value="HATPase_c"/>
    <property type="match status" value="1"/>
</dbReference>
<dbReference type="SUPFAM" id="SSF55874">
    <property type="entry name" value="ATPase domain of HSP90 chaperone/DNA topoisomerase II/histidine kinase"/>
    <property type="match status" value="1"/>
</dbReference>
<reference evidence="17" key="1">
    <citation type="submission" date="2022-06" db="EMBL/GenBank/DDBJ databases">
        <title>Aquibacillus sp. a new bacterium isolated from soil saline samples.</title>
        <authorList>
            <person name="Galisteo C."/>
            <person name="De La Haba R."/>
            <person name="Sanchez-Porro C."/>
            <person name="Ventosa A."/>
        </authorList>
    </citation>
    <scope>NUCLEOTIDE SEQUENCE</scope>
    <source>
        <strain evidence="17">3ASR75-54</strain>
    </source>
</reference>
<dbReference type="PANTHER" id="PTHR34220">
    <property type="entry name" value="SENSOR HISTIDINE KINASE YPDA"/>
    <property type="match status" value="1"/>
</dbReference>
<dbReference type="GO" id="GO:0000155">
    <property type="term" value="F:phosphorelay sensor kinase activity"/>
    <property type="evidence" value="ECO:0007669"/>
    <property type="project" value="InterPro"/>
</dbReference>
<comment type="caution">
    <text evidence="17">The sequence shown here is derived from an EMBL/GenBank/DDBJ whole genome shotgun (WGS) entry which is preliminary data.</text>
</comment>
<dbReference type="InterPro" id="IPR003594">
    <property type="entry name" value="HATPase_dom"/>
</dbReference>
<evidence type="ECO:0000259" key="16">
    <source>
        <dbReference type="PROSITE" id="PS50885"/>
    </source>
</evidence>
<keyword evidence="10" id="KW-0067">ATP-binding</keyword>
<comment type="catalytic activity">
    <reaction evidence="1">
        <text>ATP + protein L-histidine = ADP + protein N-phospho-L-histidine.</text>
        <dbReference type="EC" id="2.7.13.3"/>
    </reaction>
</comment>
<dbReference type="AlphaFoldDB" id="A0A9X4AGI4"/>
<evidence type="ECO:0000256" key="11">
    <source>
        <dbReference type="ARBA" id="ARBA00022989"/>
    </source>
</evidence>
<feature type="domain" description="HAMP" evidence="16">
    <location>
        <begin position="321"/>
        <end position="373"/>
    </location>
</feature>
<evidence type="ECO:0000313" key="17">
    <source>
        <dbReference type="EMBL" id="MDC3418719.1"/>
    </source>
</evidence>
<protein>
    <recommendedName>
        <fullName evidence="3">histidine kinase</fullName>
        <ecNumber evidence="3">2.7.13.3</ecNumber>
    </recommendedName>
</protein>